<dbReference type="AlphaFoldDB" id="A0A4R2BKY0"/>
<dbReference type="GO" id="GO:0006777">
    <property type="term" value="P:Mo-molybdopterin cofactor biosynthetic process"/>
    <property type="evidence" value="ECO:0007669"/>
    <property type="project" value="InterPro"/>
</dbReference>
<evidence type="ECO:0000313" key="2">
    <source>
        <dbReference type="EMBL" id="TCN27898.1"/>
    </source>
</evidence>
<reference evidence="2 3" key="1">
    <citation type="journal article" date="2015" name="Stand. Genomic Sci.">
        <title>Genomic Encyclopedia of Bacterial and Archaeal Type Strains, Phase III: the genomes of soil and plant-associated and newly described type strains.</title>
        <authorList>
            <person name="Whitman W.B."/>
            <person name="Woyke T."/>
            <person name="Klenk H.P."/>
            <person name="Zhou Y."/>
            <person name="Lilburn T.G."/>
            <person name="Beck B.J."/>
            <person name="De Vos P."/>
            <person name="Vandamme P."/>
            <person name="Eisen J.A."/>
            <person name="Garrity G."/>
            <person name="Hugenholtz P."/>
            <person name="Kyrpides N.C."/>
        </authorList>
    </citation>
    <scope>NUCLEOTIDE SEQUENCE [LARGE SCALE GENOMIC DNA]</scope>
    <source>
        <strain evidence="2 3">CV53</strain>
    </source>
</reference>
<dbReference type="SUPFAM" id="SSF52540">
    <property type="entry name" value="P-loop containing nucleoside triphosphate hydrolases"/>
    <property type="match status" value="1"/>
</dbReference>
<dbReference type="InterPro" id="IPR052539">
    <property type="entry name" value="MGD_biosynthesis_adapter"/>
</dbReference>
<dbReference type="EMBL" id="SLVV01000001">
    <property type="protein sequence ID" value="TCN27898.1"/>
    <property type="molecule type" value="Genomic_DNA"/>
</dbReference>
<feature type="domain" description="Molybdopterin-guanine dinucleotide biosynthesis protein B (MobB)" evidence="1">
    <location>
        <begin position="6"/>
        <end position="130"/>
    </location>
</feature>
<dbReference type="Gene3D" id="3.40.50.300">
    <property type="entry name" value="P-loop containing nucleotide triphosphate hydrolases"/>
    <property type="match status" value="1"/>
</dbReference>
<dbReference type="InterPro" id="IPR027417">
    <property type="entry name" value="P-loop_NTPase"/>
</dbReference>
<accession>A0A4R2BKY0</accession>
<evidence type="ECO:0000259" key="1">
    <source>
        <dbReference type="Pfam" id="PF03205"/>
    </source>
</evidence>
<keyword evidence="3" id="KW-1185">Reference proteome</keyword>
<dbReference type="InterPro" id="IPR004435">
    <property type="entry name" value="MobB_dom"/>
</dbReference>
<dbReference type="RefSeq" id="WP_132000925.1">
    <property type="nucleotide sequence ID" value="NZ_JABUHM010000006.1"/>
</dbReference>
<dbReference type="GO" id="GO:0005525">
    <property type="term" value="F:GTP binding"/>
    <property type="evidence" value="ECO:0007669"/>
    <property type="project" value="InterPro"/>
</dbReference>
<gene>
    <name evidence="2" type="ORF">EV146_101228</name>
</gene>
<dbReference type="PANTHER" id="PTHR40072:SF1">
    <property type="entry name" value="MOLYBDOPTERIN-GUANINE DINUCLEOTIDE BIOSYNTHESIS ADAPTER PROTEIN"/>
    <property type="match status" value="1"/>
</dbReference>
<protein>
    <submittedName>
        <fullName evidence="2">Molybdopterin-guanine dinucleotide biosynthesis protein B</fullName>
    </submittedName>
</protein>
<dbReference type="Pfam" id="PF03205">
    <property type="entry name" value="MobB"/>
    <property type="match status" value="1"/>
</dbReference>
<proteinExistence type="predicted"/>
<comment type="caution">
    <text evidence="2">The sequence shown here is derived from an EMBL/GenBank/DDBJ whole genome shotgun (WGS) entry which is preliminary data.</text>
</comment>
<organism evidence="2 3">
    <name type="scientific">Mesobacillus foraminis</name>
    <dbReference type="NCBI Taxonomy" id="279826"/>
    <lineage>
        <taxon>Bacteria</taxon>
        <taxon>Bacillati</taxon>
        <taxon>Bacillota</taxon>
        <taxon>Bacilli</taxon>
        <taxon>Bacillales</taxon>
        <taxon>Bacillaceae</taxon>
        <taxon>Mesobacillus</taxon>
    </lineage>
</organism>
<dbReference type="Proteomes" id="UP000295689">
    <property type="component" value="Unassembled WGS sequence"/>
</dbReference>
<dbReference type="NCBIfam" id="TIGR00176">
    <property type="entry name" value="mobB"/>
    <property type="match status" value="1"/>
</dbReference>
<sequence length="176" mass="19269">MVKPVIFQIVGYQNSGKTTIMSEVIQILASGGYKVVTIKHHGHGGKPDIPEHKDSGRHVKAGAFASLIEGDGRVIVQAEKQNWKLEEQIQLISQLNPDVILIEGHKNMDFPKAILIRAEKDLELLKVLTNREVVFCMDAGIAAGLANMECPVFHKADQAAAWIADYVMAEIGSMSP</sequence>
<dbReference type="PANTHER" id="PTHR40072">
    <property type="entry name" value="MOLYBDOPTERIN-GUANINE DINUCLEOTIDE BIOSYNTHESIS ADAPTER PROTEIN-RELATED"/>
    <property type="match status" value="1"/>
</dbReference>
<name>A0A4R2BKY0_9BACI</name>
<evidence type="ECO:0000313" key="3">
    <source>
        <dbReference type="Proteomes" id="UP000295689"/>
    </source>
</evidence>